<dbReference type="InterPro" id="IPR055554">
    <property type="entry name" value="DUF7130"/>
</dbReference>
<evidence type="ECO:0000313" key="2">
    <source>
        <dbReference type="EMBL" id="MBV0925416.1"/>
    </source>
</evidence>
<evidence type="ECO:0000259" key="1">
    <source>
        <dbReference type="Pfam" id="PF23458"/>
    </source>
</evidence>
<proteinExistence type="predicted"/>
<accession>A0A8J7YDV2</accession>
<evidence type="ECO:0000313" key="3">
    <source>
        <dbReference type="Proteomes" id="UP000766550"/>
    </source>
</evidence>
<dbReference type="RefSeq" id="WP_162318242.1">
    <property type="nucleotide sequence ID" value="NZ_JAHQXF010000002.1"/>
</dbReference>
<reference evidence="2 3" key="1">
    <citation type="submission" date="2021-06" db="EMBL/GenBank/DDBJ databases">
        <title>New haloarchaea isolates fom saline soil.</title>
        <authorList>
            <person name="Duran-Viseras A."/>
            <person name="Sanchez-Porro C.S."/>
            <person name="Ventosa A."/>
        </authorList>
    </citation>
    <scope>NUCLEOTIDE SEQUENCE [LARGE SCALE GENOMIC DNA]</scope>
    <source>
        <strain evidence="2 3">JCM 183640</strain>
    </source>
</reference>
<organism evidence="2 3">
    <name type="scientific">Haloarcula limicola</name>
    <dbReference type="NCBI Taxonomy" id="1429915"/>
    <lineage>
        <taxon>Archaea</taxon>
        <taxon>Methanobacteriati</taxon>
        <taxon>Methanobacteriota</taxon>
        <taxon>Stenosarchaea group</taxon>
        <taxon>Halobacteria</taxon>
        <taxon>Halobacteriales</taxon>
        <taxon>Haloarculaceae</taxon>
        <taxon>Haloarcula</taxon>
    </lineage>
</organism>
<name>A0A8J7YDV2_9EURY</name>
<dbReference type="Gene3D" id="2.20.28.10">
    <property type="match status" value="1"/>
</dbReference>
<dbReference type="Proteomes" id="UP000766550">
    <property type="component" value="Unassembled WGS sequence"/>
</dbReference>
<gene>
    <name evidence="2" type="ORF">KTS45_14510</name>
</gene>
<comment type="caution">
    <text evidence="2">The sequence shown here is derived from an EMBL/GenBank/DDBJ whole genome shotgun (WGS) entry which is preliminary data.</text>
</comment>
<dbReference type="OrthoDB" id="45654at2157"/>
<protein>
    <recommendedName>
        <fullName evidence="1">DUF7130 domain-containing protein</fullName>
    </recommendedName>
</protein>
<dbReference type="EMBL" id="JAHQXF010000002">
    <property type="protein sequence ID" value="MBV0925416.1"/>
    <property type="molecule type" value="Genomic_DNA"/>
</dbReference>
<keyword evidence="3" id="KW-1185">Reference proteome</keyword>
<feature type="domain" description="DUF7130" evidence="1">
    <location>
        <begin position="15"/>
        <end position="101"/>
    </location>
</feature>
<dbReference type="Pfam" id="PF23458">
    <property type="entry name" value="DUF7130"/>
    <property type="match status" value="1"/>
</dbReference>
<dbReference type="SUPFAM" id="SSF57802">
    <property type="entry name" value="Rubredoxin-like"/>
    <property type="match status" value="1"/>
</dbReference>
<dbReference type="AlphaFoldDB" id="A0A8J7YDV2"/>
<sequence length="101" mass="11281">MTDMFVNAGDEELSFGKTVYDEDGNELGSIRGFDQHGFYVTVEGGIESMSDEHRSTGAAGQAELMWRCWECGEMGDIEDDIPDECPSCGASKEEIYYWTED</sequence>